<dbReference type="InterPro" id="IPR038379">
    <property type="entry name" value="SecE_sf"/>
</dbReference>
<feature type="transmembrane region" description="Helical" evidence="9">
    <location>
        <begin position="27"/>
        <end position="48"/>
    </location>
</feature>
<keyword evidence="5 9" id="KW-0653">Protein transport</keyword>
<dbReference type="GO" id="GO:0008320">
    <property type="term" value="F:protein transmembrane transporter activity"/>
    <property type="evidence" value="ECO:0007669"/>
    <property type="project" value="UniProtKB-UniRule"/>
</dbReference>
<evidence type="ECO:0000256" key="1">
    <source>
        <dbReference type="ARBA" id="ARBA00004370"/>
    </source>
</evidence>
<dbReference type="GO" id="GO:0006605">
    <property type="term" value="P:protein targeting"/>
    <property type="evidence" value="ECO:0007669"/>
    <property type="project" value="UniProtKB-UniRule"/>
</dbReference>
<dbReference type="GO" id="GO:0043952">
    <property type="term" value="P:protein transport by the Sec complex"/>
    <property type="evidence" value="ECO:0007669"/>
    <property type="project" value="UniProtKB-UniRule"/>
</dbReference>
<keyword evidence="8 9" id="KW-0472">Membrane</keyword>
<dbReference type="GO" id="GO:0065002">
    <property type="term" value="P:intracellular protein transmembrane transport"/>
    <property type="evidence" value="ECO:0007669"/>
    <property type="project" value="UniProtKB-UniRule"/>
</dbReference>
<evidence type="ECO:0000313" key="10">
    <source>
        <dbReference type="EMBL" id="HJD52874.1"/>
    </source>
</evidence>
<protein>
    <recommendedName>
        <fullName evidence="9">Protein translocase subunit SecE</fullName>
    </recommendedName>
</protein>
<dbReference type="InterPro" id="IPR005807">
    <property type="entry name" value="SecE_bac"/>
</dbReference>
<keyword evidence="2 9" id="KW-0813">Transport</keyword>
<evidence type="ECO:0000256" key="9">
    <source>
        <dbReference type="HAMAP-Rule" id="MF_00422"/>
    </source>
</evidence>
<dbReference type="EMBL" id="DWUP01000082">
    <property type="protein sequence ID" value="HJD52874.1"/>
    <property type="molecule type" value="Genomic_DNA"/>
</dbReference>
<proteinExistence type="inferred from homology"/>
<evidence type="ECO:0000256" key="3">
    <source>
        <dbReference type="ARBA" id="ARBA00022475"/>
    </source>
</evidence>
<evidence type="ECO:0000313" key="11">
    <source>
        <dbReference type="Proteomes" id="UP000787625"/>
    </source>
</evidence>
<gene>
    <name evidence="9 10" type="primary">secE</name>
    <name evidence="10" type="ORF">IAA93_04020</name>
</gene>
<dbReference type="PANTHER" id="PTHR33910:SF1">
    <property type="entry name" value="PROTEIN TRANSLOCASE SUBUNIT SECE"/>
    <property type="match status" value="1"/>
</dbReference>
<dbReference type="NCBIfam" id="TIGR00964">
    <property type="entry name" value="secE_bact"/>
    <property type="match status" value="1"/>
</dbReference>
<keyword evidence="6 9" id="KW-1133">Transmembrane helix</keyword>
<dbReference type="GO" id="GO:0005886">
    <property type="term" value="C:plasma membrane"/>
    <property type="evidence" value="ECO:0007669"/>
    <property type="project" value="UniProtKB-SubCell"/>
</dbReference>
<comment type="caution">
    <text evidence="10">The sequence shown here is derived from an EMBL/GenBank/DDBJ whole genome shotgun (WGS) entry which is preliminary data.</text>
</comment>
<comment type="subcellular location">
    <subcellularLocation>
        <location evidence="9">Cell membrane</location>
        <topology evidence="9">Single-pass membrane protein</topology>
    </subcellularLocation>
    <subcellularLocation>
        <location evidence="1">Membrane</location>
    </subcellularLocation>
</comment>
<evidence type="ECO:0000256" key="7">
    <source>
        <dbReference type="ARBA" id="ARBA00023010"/>
    </source>
</evidence>
<evidence type="ECO:0000256" key="6">
    <source>
        <dbReference type="ARBA" id="ARBA00022989"/>
    </source>
</evidence>
<dbReference type="Pfam" id="PF00584">
    <property type="entry name" value="SecE"/>
    <property type="match status" value="1"/>
</dbReference>
<dbReference type="GO" id="GO:0009306">
    <property type="term" value="P:protein secretion"/>
    <property type="evidence" value="ECO:0007669"/>
    <property type="project" value="UniProtKB-UniRule"/>
</dbReference>
<evidence type="ECO:0000256" key="8">
    <source>
        <dbReference type="ARBA" id="ARBA00023136"/>
    </source>
</evidence>
<dbReference type="PANTHER" id="PTHR33910">
    <property type="entry name" value="PROTEIN TRANSLOCASE SUBUNIT SECE"/>
    <property type="match status" value="1"/>
</dbReference>
<evidence type="ECO:0000256" key="2">
    <source>
        <dbReference type="ARBA" id="ARBA00022448"/>
    </source>
</evidence>
<sequence>MKKVFSYIRESYDELVHKVSWPSRSELANSAVVVLCASLLIAVVVFLMDFVFQNLMDSVIYPH</sequence>
<comment type="function">
    <text evidence="9">Essential subunit of the Sec protein translocation channel SecYEG. Clamps together the 2 halves of SecY. May contact the channel plug during translocation.</text>
</comment>
<dbReference type="Gene3D" id="1.20.5.1030">
    <property type="entry name" value="Preprotein translocase secy subunit"/>
    <property type="match status" value="1"/>
</dbReference>
<evidence type="ECO:0000256" key="4">
    <source>
        <dbReference type="ARBA" id="ARBA00022692"/>
    </source>
</evidence>
<dbReference type="Proteomes" id="UP000787625">
    <property type="component" value="Unassembled WGS sequence"/>
</dbReference>
<dbReference type="InterPro" id="IPR001901">
    <property type="entry name" value="Translocase_SecE/Sec61-g"/>
</dbReference>
<name>A0A9D2UIA8_9BACT</name>
<evidence type="ECO:0000256" key="5">
    <source>
        <dbReference type="ARBA" id="ARBA00022927"/>
    </source>
</evidence>
<dbReference type="HAMAP" id="MF_00422">
    <property type="entry name" value="SecE"/>
    <property type="match status" value="1"/>
</dbReference>
<keyword evidence="3 9" id="KW-1003">Cell membrane</keyword>
<accession>A0A9D2UIA8</accession>
<keyword evidence="4 9" id="KW-0812">Transmembrane</keyword>
<reference evidence="10" key="2">
    <citation type="submission" date="2021-04" db="EMBL/GenBank/DDBJ databases">
        <authorList>
            <person name="Gilroy R."/>
        </authorList>
    </citation>
    <scope>NUCLEOTIDE SEQUENCE</scope>
    <source>
        <strain evidence="10">MalCec1-1739</strain>
    </source>
</reference>
<reference evidence="10" key="1">
    <citation type="journal article" date="2021" name="PeerJ">
        <title>Extensive microbial diversity within the chicken gut microbiome revealed by metagenomics and culture.</title>
        <authorList>
            <person name="Gilroy R."/>
            <person name="Ravi A."/>
            <person name="Getino M."/>
            <person name="Pursley I."/>
            <person name="Horton D.L."/>
            <person name="Alikhan N.F."/>
            <person name="Baker D."/>
            <person name="Gharbi K."/>
            <person name="Hall N."/>
            <person name="Watson M."/>
            <person name="Adriaenssens E.M."/>
            <person name="Foster-Nyarko E."/>
            <person name="Jarju S."/>
            <person name="Secka A."/>
            <person name="Antonio M."/>
            <person name="Oren A."/>
            <person name="Chaudhuri R.R."/>
            <person name="La Ragione R."/>
            <person name="Hildebrand F."/>
            <person name="Pallen M.J."/>
        </authorList>
    </citation>
    <scope>NUCLEOTIDE SEQUENCE</scope>
    <source>
        <strain evidence="10">MalCec1-1739</strain>
    </source>
</reference>
<comment type="similarity">
    <text evidence="9">Belongs to the SecE/SEC61-gamma family.</text>
</comment>
<comment type="subunit">
    <text evidence="9">Component of the Sec protein translocase complex. Heterotrimer consisting of SecY, SecE and SecG subunits. The heterotrimers can form oligomers, although 1 heterotrimer is thought to be able to translocate proteins. Interacts with the ribosome. Interacts with SecDF, and other proteins may be involved. Interacts with SecA.</text>
</comment>
<keyword evidence="7 9" id="KW-0811">Translocation</keyword>
<dbReference type="AlphaFoldDB" id="A0A9D2UIA8"/>
<organism evidence="10 11">
    <name type="scientific">Candidatus Avibacteroides avistercoris</name>
    <dbReference type="NCBI Taxonomy" id="2840690"/>
    <lineage>
        <taxon>Bacteria</taxon>
        <taxon>Pseudomonadati</taxon>
        <taxon>Bacteroidota</taxon>
        <taxon>Bacteroidia</taxon>
        <taxon>Bacteroidales</taxon>
        <taxon>Bacteroidaceae</taxon>
        <taxon>Bacteroidaceae incertae sedis</taxon>
        <taxon>Candidatus Avibacteroides</taxon>
    </lineage>
</organism>